<reference evidence="1 2" key="1">
    <citation type="journal article" date="2022" name="bioRxiv">
        <title>Genomics of Preaxostyla Flagellates Illuminates Evolutionary Transitions and the Path Towards Mitochondrial Loss.</title>
        <authorList>
            <person name="Novak L.V.F."/>
            <person name="Treitli S.C."/>
            <person name="Pyrih J."/>
            <person name="Halakuc P."/>
            <person name="Pipaliya S.V."/>
            <person name="Vacek V."/>
            <person name="Brzon O."/>
            <person name="Soukal P."/>
            <person name="Eme L."/>
            <person name="Dacks J.B."/>
            <person name="Karnkowska A."/>
            <person name="Elias M."/>
            <person name="Hampl V."/>
        </authorList>
    </citation>
    <scope>NUCLEOTIDE SEQUENCE [LARGE SCALE GENOMIC DNA]</scope>
    <source>
        <strain evidence="1">NAU3</strain>
        <tissue evidence="1">Gut</tissue>
    </source>
</reference>
<proteinExistence type="predicted"/>
<dbReference type="EMBL" id="JARBJD010000018">
    <property type="protein sequence ID" value="KAK2961193.1"/>
    <property type="molecule type" value="Genomic_DNA"/>
</dbReference>
<organism evidence="1 2">
    <name type="scientific">Blattamonas nauphoetae</name>
    <dbReference type="NCBI Taxonomy" id="2049346"/>
    <lineage>
        <taxon>Eukaryota</taxon>
        <taxon>Metamonada</taxon>
        <taxon>Preaxostyla</taxon>
        <taxon>Oxymonadida</taxon>
        <taxon>Blattamonas</taxon>
    </lineage>
</organism>
<sequence length="76" mass="8941">MHRVTKIVVVVVVRESKLSDGKIISWQYDFHARVYLRLDRSADLRLDFFRSESRLTRQRAGMAGVEQARNMNNMLC</sequence>
<comment type="caution">
    <text evidence="1">The sequence shown here is derived from an EMBL/GenBank/DDBJ whole genome shotgun (WGS) entry which is preliminary data.</text>
</comment>
<gene>
    <name evidence="1" type="ORF">BLNAU_3961</name>
</gene>
<evidence type="ECO:0000313" key="2">
    <source>
        <dbReference type="Proteomes" id="UP001281761"/>
    </source>
</evidence>
<keyword evidence="2" id="KW-1185">Reference proteome</keyword>
<dbReference type="Proteomes" id="UP001281761">
    <property type="component" value="Unassembled WGS sequence"/>
</dbReference>
<name>A0ABQ9YBY9_9EUKA</name>
<evidence type="ECO:0000313" key="1">
    <source>
        <dbReference type="EMBL" id="KAK2961193.1"/>
    </source>
</evidence>
<accession>A0ABQ9YBY9</accession>
<protein>
    <submittedName>
        <fullName evidence="1">Uncharacterized protein</fullName>
    </submittedName>
</protein>